<name>A0ABZ1I7T4_9PSEU</name>
<feature type="chain" id="PRO_5047274791" evidence="2">
    <location>
        <begin position="34"/>
        <end position="340"/>
    </location>
</feature>
<dbReference type="Pfam" id="PF13407">
    <property type="entry name" value="Peripla_BP_4"/>
    <property type="match status" value="1"/>
</dbReference>
<dbReference type="Proteomes" id="UP001330812">
    <property type="component" value="Chromosome"/>
</dbReference>
<dbReference type="PANTHER" id="PTHR30036:SF8">
    <property type="entry name" value="ABC-TYPE SUGAR TRANSPORT SYSTEM PERIPLASMIC COMPONENT-LIKE PROTEIN"/>
    <property type="match status" value="1"/>
</dbReference>
<evidence type="ECO:0000256" key="2">
    <source>
        <dbReference type="SAM" id="SignalP"/>
    </source>
</evidence>
<evidence type="ECO:0000313" key="4">
    <source>
        <dbReference type="EMBL" id="WSE30036.1"/>
    </source>
</evidence>
<feature type="domain" description="Periplasmic binding protein" evidence="3">
    <location>
        <begin position="42"/>
        <end position="298"/>
    </location>
</feature>
<dbReference type="SUPFAM" id="SSF53822">
    <property type="entry name" value="Periplasmic binding protein-like I"/>
    <property type="match status" value="1"/>
</dbReference>
<gene>
    <name evidence="4" type="ORF">VSH64_45825</name>
</gene>
<dbReference type="Gene3D" id="3.40.50.2300">
    <property type="match status" value="2"/>
</dbReference>
<evidence type="ECO:0000256" key="1">
    <source>
        <dbReference type="ARBA" id="ARBA00004196"/>
    </source>
</evidence>
<dbReference type="CDD" id="cd06302">
    <property type="entry name" value="PBP1_LsrB_Quorum_Sensing-like"/>
    <property type="match status" value="1"/>
</dbReference>
<evidence type="ECO:0000313" key="5">
    <source>
        <dbReference type="Proteomes" id="UP001330812"/>
    </source>
</evidence>
<organism evidence="4 5">
    <name type="scientific">Amycolatopsis rhabdoformis</name>
    <dbReference type="NCBI Taxonomy" id="1448059"/>
    <lineage>
        <taxon>Bacteria</taxon>
        <taxon>Bacillati</taxon>
        <taxon>Actinomycetota</taxon>
        <taxon>Actinomycetes</taxon>
        <taxon>Pseudonocardiales</taxon>
        <taxon>Pseudonocardiaceae</taxon>
        <taxon>Amycolatopsis</taxon>
    </lineage>
</organism>
<dbReference type="InterPro" id="IPR028082">
    <property type="entry name" value="Peripla_BP_I"/>
</dbReference>
<keyword evidence="5" id="KW-1185">Reference proteome</keyword>
<feature type="signal peptide" evidence="2">
    <location>
        <begin position="1"/>
        <end position="33"/>
    </location>
</feature>
<dbReference type="PANTHER" id="PTHR30036">
    <property type="entry name" value="D-XYLOSE-BINDING PERIPLASMIC PROTEIN"/>
    <property type="match status" value="1"/>
</dbReference>
<reference evidence="4 5" key="1">
    <citation type="journal article" date="2015" name="Int. J. Syst. Evol. Microbiol.">
        <title>Amycolatopsis rhabdoformis sp. nov., an actinomycete isolated from a tropical forest soil.</title>
        <authorList>
            <person name="Souza W.R."/>
            <person name="Silva R.E."/>
            <person name="Goodfellow M."/>
            <person name="Busarakam K."/>
            <person name="Figueiro F.S."/>
            <person name="Ferreira D."/>
            <person name="Rodrigues-Filho E."/>
            <person name="Moraes L.A.B."/>
            <person name="Zucchi T.D."/>
        </authorList>
    </citation>
    <scope>NUCLEOTIDE SEQUENCE [LARGE SCALE GENOMIC DNA]</scope>
    <source>
        <strain evidence="4 5">NCIMB 14900</strain>
    </source>
</reference>
<protein>
    <submittedName>
        <fullName evidence="4">Autoinducer 2 ABC transporter substrate-binding protein</fullName>
    </submittedName>
</protein>
<comment type="subcellular location">
    <subcellularLocation>
        <location evidence="1">Cell envelope</location>
    </subcellularLocation>
</comment>
<dbReference type="InterPro" id="IPR050555">
    <property type="entry name" value="Bact_Solute-Bind_Prot2"/>
</dbReference>
<dbReference type="InterPro" id="IPR025997">
    <property type="entry name" value="SBP_2_dom"/>
</dbReference>
<accession>A0ABZ1I7T4</accession>
<dbReference type="PROSITE" id="PS51257">
    <property type="entry name" value="PROKAR_LIPOPROTEIN"/>
    <property type="match status" value="1"/>
</dbReference>
<sequence>MRRPTKTLILGVALLLTAVVGLGSCSSALRVQAADGDTPIRIAFVPKVAGIAYFDAMNAGGLAAAKQLGVEWLTRGPATVDPADQTTIVKDLVAKHVDVIAVAPNDPEALAPAIADARAHGVHVLTTDTDAPQTQREVFVNQASANGIGTALVDALMAKTGGTGKFAIVSCGRTAANLNAWISVEQSYAAQRYPKAQLTEIVYAGEDTTTATELAKQVLDRHPDLTGLIGECTTSAPGVAQAVRDQQKIGRVYTVGTGTPQTMKPYLLDGSCSMSVLWNVESLGYLTAWAGQQLALGRSFGPSNNVSLELPAVKYDARAKTMLLGDPLLITQDNVDQFKY</sequence>
<dbReference type="EMBL" id="CP142149">
    <property type="protein sequence ID" value="WSE30036.1"/>
    <property type="molecule type" value="Genomic_DNA"/>
</dbReference>
<proteinExistence type="predicted"/>
<dbReference type="RefSeq" id="WP_326568993.1">
    <property type="nucleotide sequence ID" value="NZ_CP142149.1"/>
</dbReference>
<keyword evidence="2" id="KW-0732">Signal</keyword>
<evidence type="ECO:0000259" key="3">
    <source>
        <dbReference type="Pfam" id="PF13407"/>
    </source>
</evidence>